<dbReference type="OrthoDB" id="18959at2759"/>
<feature type="compositionally biased region" description="Basic and acidic residues" evidence="2">
    <location>
        <begin position="32"/>
        <end position="44"/>
    </location>
</feature>
<sequence>MDPSVQETLDKLLETQRSHQLALLRLAESIRGDDASTGEKRDSDVSADPYENGTPASLQAELEHYKELFSKLKFSYIEQVTKEKFLRAITAENPVYVEQQENLELEAKLAQDKSALKSQKLEVERIVAEIDRKARATTQQYETLAEQQTQLESLPIQNTALAEQIEELRERLPHSSDEPHLSLPLSQTLDLAAARDEELADLDAQITSLQMQEPKKARELERLRAELGPLEAQKMKSVTAAKEARRRKEEGGIDDLEVKGRWYRAVDATLRGMLEVDG</sequence>
<reference evidence="6" key="3">
    <citation type="submission" date="2025-04" db="UniProtKB">
        <authorList>
            <consortium name="RefSeq"/>
        </authorList>
    </citation>
    <scope>IDENTIFICATION</scope>
    <source>
        <strain evidence="6">CBS 781.70</strain>
    </source>
</reference>
<keyword evidence="1" id="KW-0175">Coiled coil</keyword>
<evidence type="ECO:0000256" key="2">
    <source>
        <dbReference type="SAM" id="MobiDB-lite"/>
    </source>
</evidence>
<reference evidence="4 6" key="1">
    <citation type="submission" date="2020-01" db="EMBL/GenBank/DDBJ databases">
        <authorList>
            <consortium name="DOE Joint Genome Institute"/>
            <person name="Haridas S."/>
            <person name="Albert R."/>
            <person name="Binder M."/>
            <person name="Bloem J."/>
            <person name="Labutti K."/>
            <person name="Salamov A."/>
            <person name="Andreopoulos B."/>
            <person name="Baker S.E."/>
            <person name="Barry K."/>
            <person name="Bills G."/>
            <person name="Bluhm B.H."/>
            <person name="Cannon C."/>
            <person name="Castanera R."/>
            <person name="Culley D.E."/>
            <person name="Daum C."/>
            <person name="Ezra D."/>
            <person name="Gonzalez J.B."/>
            <person name="Henrissat B."/>
            <person name="Kuo A."/>
            <person name="Liang C."/>
            <person name="Lipzen A."/>
            <person name="Lutzoni F."/>
            <person name="Magnuson J."/>
            <person name="Mondo S."/>
            <person name="Nolan M."/>
            <person name="Ohm R."/>
            <person name="Pangilinan J."/>
            <person name="Park H.-J."/>
            <person name="Ramirez L."/>
            <person name="Alfaro M."/>
            <person name="Sun H."/>
            <person name="Tritt A."/>
            <person name="Yoshinaga Y."/>
            <person name="Zwiers L.-H."/>
            <person name="Turgeon B.G."/>
            <person name="Goodwin S.B."/>
            <person name="Spatafora J.W."/>
            <person name="Crous P.W."/>
            <person name="Grigoriev I.V."/>
        </authorList>
    </citation>
    <scope>NUCLEOTIDE SEQUENCE</scope>
    <source>
        <strain evidence="4 6">CBS 781.70</strain>
    </source>
</reference>
<dbReference type="EMBL" id="ML975169">
    <property type="protein sequence ID" value="KAF1809957.1"/>
    <property type="molecule type" value="Genomic_DNA"/>
</dbReference>
<reference evidence="6" key="2">
    <citation type="submission" date="2020-04" db="EMBL/GenBank/DDBJ databases">
        <authorList>
            <consortium name="NCBI Genome Project"/>
        </authorList>
    </citation>
    <scope>NUCLEOTIDE SEQUENCE</scope>
    <source>
        <strain evidence="6">CBS 781.70</strain>
    </source>
</reference>
<dbReference type="GeneID" id="54414450"/>
<dbReference type="Pfam" id="PF20882">
    <property type="entry name" value="Sos7"/>
    <property type="match status" value="1"/>
</dbReference>
<dbReference type="PANTHER" id="PTHR37329">
    <property type="entry name" value="KINETOCHORE PROTEIN SOS7"/>
    <property type="match status" value="1"/>
</dbReference>
<evidence type="ECO:0000313" key="6">
    <source>
        <dbReference type="RefSeq" id="XP_033531588.1"/>
    </source>
</evidence>
<dbReference type="GO" id="GO:0000776">
    <property type="term" value="C:kinetochore"/>
    <property type="evidence" value="ECO:0007669"/>
    <property type="project" value="InterPro"/>
</dbReference>
<evidence type="ECO:0000256" key="1">
    <source>
        <dbReference type="SAM" id="Coils"/>
    </source>
</evidence>
<dbReference type="GO" id="GO:0034501">
    <property type="term" value="P:protein localization to kinetochore"/>
    <property type="evidence" value="ECO:0007669"/>
    <property type="project" value="InterPro"/>
</dbReference>
<dbReference type="Proteomes" id="UP000504638">
    <property type="component" value="Unplaced"/>
</dbReference>
<dbReference type="GO" id="GO:0051315">
    <property type="term" value="P:attachment of mitotic spindle microtubules to kinetochore"/>
    <property type="evidence" value="ECO:0007669"/>
    <property type="project" value="TreeGrafter"/>
</dbReference>
<dbReference type="PANTHER" id="PTHR37329:SF1">
    <property type="entry name" value="KINETOCHORE PROTEIN SOS7"/>
    <property type="match status" value="1"/>
</dbReference>
<feature type="region of interest" description="Disordered" evidence="2">
    <location>
        <begin position="32"/>
        <end position="54"/>
    </location>
</feature>
<proteinExistence type="predicted"/>
<organism evidence="4">
    <name type="scientific">Eremomyces bilateralis CBS 781.70</name>
    <dbReference type="NCBI Taxonomy" id="1392243"/>
    <lineage>
        <taxon>Eukaryota</taxon>
        <taxon>Fungi</taxon>
        <taxon>Dikarya</taxon>
        <taxon>Ascomycota</taxon>
        <taxon>Pezizomycotina</taxon>
        <taxon>Dothideomycetes</taxon>
        <taxon>Dothideomycetes incertae sedis</taxon>
        <taxon>Eremomycetales</taxon>
        <taxon>Eremomycetaceae</taxon>
        <taxon>Eremomyces</taxon>
    </lineage>
</organism>
<evidence type="ECO:0000259" key="3">
    <source>
        <dbReference type="Pfam" id="PF20882"/>
    </source>
</evidence>
<dbReference type="InterPro" id="IPR037475">
    <property type="entry name" value="Sos7"/>
</dbReference>
<keyword evidence="5" id="KW-1185">Reference proteome</keyword>
<dbReference type="AlphaFoldDB" id="A0A6G1FVV1"/>
<protein>
    <recommendedName>
        <fullName evidence="3">Kinetochore protein Sos7 coiled-coil domain-containing protein</fullName>
    </recommendedName>
</protein>
<feature type="domain" description="Kinetochore protein Sos7 coiled-coil" evidence="3">
    <location>
        <begin position="67"/>
        <end position="141"/>
    </location>
</feature>
<gene>
    <name evidence="4 6" type="ORF">P152DRAFT_144387</name>
</gene>
<accession>A0A6G1FVV1</accession>
<feature type="coiled-coil region" evidence="1">
    <location>
        <begin position="127"/>
        <end position="171"/>
    </location>
</feature>
<dbReference type="InterPro" id="IPR048781">
    <property type="entry name" value="Sos7_CC"/>
</dbReference>
<name>A0A6G1FVV1_9PEZI</name>
<evidence type="ECO:0000313" key="5">
    <source>
        <dbReference type="Proteomes" id="UP000504638"/>
    </source>
</evidence>
<evidence type="ECO:0000313" key="4">
    <source>
        <dbReference type="EMBL" id="KAF1809957.1"/>
    </source>
</evidence>
<dbReference type="RefSeq" id="XP_033531588.1">
    <property type="nucleotide sequence ID" value="XM_033673880.1"/>
</dbReference>